<dbReference type="RefSeq" id="XP_017019982.1">
    <property type="nucleotide sequence ID" value="XM_017164493.3"/>
</dbReference>
<dbReference type="Pfam" id="PF05267">
    <property type="entry name" value="DUF725"/>
    <property type="match status" value="1"/>
</dbReference>
<dbReference type="InterPro" id="IPR007931">
    <property type="entry name" value="TsetseEP"/>
</dbReference>
<name>A0A6P4HV09_DROKI</name>
<dbReference type="OrthoDB" id="7978084at2759"/>
<dbReference type="GeneID" id="108073032"/>
<keyword evidence="1" id="KW-0732">Signal</keyword>
<dbReference type="Proteomes" id="UP001652661">
    <property type="component" value="Chromosome 2R"/>
</dbReference>
<evidence type="ECO:0000259" key="2">
    <source>
        <dbReference type="Pfam" id="PF05267"/>
    </source>
</evidence>
<accession>A0A6P4HV09</accession>
<evidence type="ECO:0000313" key="3">
    <source>
        <dbReference type="Proteomes" id="UP001652661"/>
    </source>
</evidence>
<reference evidence="3" key="1">
    <citation type="submission" date="2025-05" db="UniProtKB">
        <authorList>
            <consortium name="RefSeq"/>
        </authorList>
    </citation>
    <scope>NUCLEOTIDE SEQUENCE [LARGE SCALE GENOMIC DNA]</scope>
    <source>
        <strain evidence="3">14028-0561.14</strain>
    </source>
</reference>
<reference evidence="4" key="2">
    <citation type="submission" date="2025-08" db="UniProtKB">
        <authorList>
            <consortium name="RefSeq"/>
        </authorList>
    </citation>
    <scope>IDENTIFICATION</scope>
    <source>
        <strain evidence="4">14028-0561.14</strain>
        <tissue evidence="4">Whole fly</tissue>
    </source>
</reference>
<organism evidence="3 4">
    <name type="scientific">Drosophila kikkawai</name>
    <name type="common">Fruit fly</name>
    <dbReference type="NCBI Taxonomy" id="30033"/>
    <lineage>
        <taxon>Eukaryota</taxon>
        <taxon>Metazoa</taxon>
        <taxon>Ecdysozoa</taxon>
        <taxon>Arthropoda</taxon>
        <taxon>Hexapoda</taxon>
        <taxon>Insecta</taxon>
        <taxon>Pterygota</taxon>
        <taxon>Neoptera</taxon>
        <taxon>Endopterygota</taxon>
        <taxon>Diptera</taxon>
        <taxon>Brachycera</taxon>
        <taxon>Muscomorpha</taxon>
        <taxon>Ephydroidea</taxon>
        <taxon>Drosophilidae</taxon>
        <taxon>Drosophila</taxon>
        <taxon>Sophophora</taxon>
    </lineage>
</organism>
<keyword evidence="3" id="KW-1185">Reference proteome</keyword>
<dbReference type="AlphaFoldDB" id="A0A6P4HV09"/>
<proteinExistence type="predicted"/>
<sequence length="193" mass="22142">METPRRNAKSEETSCRLCWLLAISLLHCLHIGSSLELVDWPTAMPDLGLDDCHDEFTVACANASLVYSASLELCELHANETIANLEVDVELERMQIELGSSAVCGNLRFCDVFEDDLEYLKCISENSNRNLDILTEINYNATHAYTRMREDYDALHRTFLLCGLEAQKDYMEDLREAHRELSQCRLEIEELME</sequence>
<evidence type="ECO:0000313" key="4">
    <source>
        <dbReference type="RefSeq" id="XP_017019982.1"/>
    </source>
</evidence>
<protein>
    <recommendedName>
        <fullName evidence="2">Protein TsetseEP domain-containing protein</fullName>
    </recommendedName>
</protein>
<feature type="chain" id="PRO_5027996149" description="Protein TsetseEP domain-containing protein" evidence="1">
    <location>
        <begin position="35"/>
        <end position="193"/>
    </location>
</feature>
<gene>
    <name evidence="4" type="primary">LOC108073032</name>
</gene>
<feature type="domain" description="Protein TsetseEP" evidence="2">
    <location>
        <begin position="51"/>
        <end position="167"/>
    </location>
</feature>
<feature type="signal peptide" evidence="1">
    <location>
        <begin position="1"/>
        <end position="34"/>
    </location>
</feature>
<evidence type="ECO:0000256" key="1">
    <source>
        <dbReference type="SAM" id="SignalP"/>
    </source>
</evidence>